<evidence type="ECO:0000256" key="4">
    <source>
        <dbReference type="ARBA" id="ARBA00022980"/>
    </source>
</evidence>
<dbReference type="EMBL" id="KY629620">
    <property type="protein sequence ID" value="AST08962.1"/>
    <property type="molecule type" value="Genomic_DNA"/>
</dbReference>
<dbReference type="InterPro" id="IPR036419">
    <property type="entry name" value="Ribosomal_S3_C_sf"/>
</dbReference>
<evidence type="ECO:0000259" key="9">
    <source>
        <dbReference type="PROSITE" id="PS50823"/>
    </source>
</evidence>
<feature type="domain" description="KH type-2" evidence="9">
    <location>
        <begin position="39"/>
        <end position="123"/>
    </location>
</feature>
<dbReference type="Pfam" id="PF00189">
    <property type="entry name" value="Ribosomal_S3_C"/>
    <property type="match status" value="1"/>
</dbReference>
<dbReference type="AlphaFoldDB" id="A0A2I4S7D8"/>
<dbReference type="NCBIfam" id="TIGR01009">
    <property type="entry name" value="rpsC_bact"/>
    <property type="match status" value="1"/>
</dbReference>
<dbReference type="Gene3D" id="3.30.1140.32">
    <property type="entry name" value="Ribosomal protein S3, C-terminal domain"/>
    <property type="match status" value="1"/>
</dbReference>
<evidence type="ECO:0000256" key="5">
    <source>
        <dbReference type="ARBA" id="ARBA00023274"/>
    </source>
</evidence>
<dbReference type="InterPro" id="IPR015946">
    <property type="entry name" value="KH_dom-like_a/b"/>
</dbReference>
<dbReference type="InterPro" id="IPR001351">
    <property type="entry name" value="Ribosomal_uS3_C"/>
</dbReference>
<dbReference type="InterPro" id="IPR005704">
    <property type="entry name" value="Ribosomal_uS3_bac-typ"/>
</dbReference>
<dbReference type="PROSITE" id="PS00548">
    <property type="entry name" value="RIBOSOMAL_S3"/>
    <property type="match status" value="1"/>
</dbReference>
<keyword evidence="4 8" id="KW-0689">Ribosomal protein</keyword>
<dbReference type="InterPro" id="IPR057258">
    <property type="entry name" value="Ribosomal_uS3"/>
</dbReference>
<dbReference type="PROSITE" id="PS50823">
    <property type="entry name" value="KH_TYPE_2"/>
    <property type="match status" value="1"/>
</dbReference>
<keyword evidence="2" id="KW-0699">rRNA-binding</keyword>
<dbReference type="GO" id="GO:0006412">
    <property type="term" value="P:translation"/>
    <property type="evidence" value="ECO:0007669"/>
    <property type="project" value="InterPro"/>
</dbReference>
<evidence type="ECO:0000256" key="3">
    <source>
        <dbReference type="ARBA" id="ARBA00022884"/>
    </source>
</evidence>
<gene>
    <name evidence="10" type="primary">rps3</name>
</gene>
<dbReference type="PANTHER" id="PTHR11760:SF19">
    <property type="entry name" value="SMALL RIBOSOMAL SUBUNIT PROTEIN US3C"/>
    <property type="match status" value="1"/>
</dbReference>
<dbReference type="HAMAP" id="MF_01309_B">
    <property type="entry name" value="Ribosomal_uS3_B"/>
    <property type="match status" value="1"/>
</dbReference>
<geneLocation type="plastid" evidence="10"/>
<keyword evidence="10" id="KW-0934">Plastid</keyword>
<organism evidence="10">
    <name type="scientific">Micractinium conductrix</name>
    <dbReference type="NCBI Taxonomy" id="554055"/>
    <lineage>
        <taxon>Eukaryota</taxon>
        <taxon>Viridiplantae</taxon>
        <taxon>Chlorophyta</taxon>
        <taxon>core chlorophytes</taxon>
        <taxon>Trebouxiophyceae</taxon>
        <taxon>Chlorellales</taxon>
        <taxon>Chlorellaceae</taxon>
        <taxon>Chlorella clade</taxon>
        <taxon>Micractinium</taxon>
    </lineage>
</organism>
<dbReference type="PANTHER" id="PTHR11760">
    <property type="entry name" value="30S/40S RIBOSOMAL PROTEIN S3"/>
    <property type="match status" value="1"/>
</dbReference>
<dbReference type="InterPro" id="IPR009019">
    <property type="entry name" value="KH_sf_prok-type"/>
</dbReference>
<protein>
    <recommendedName>
        <fullName evidence="6">Small ribosomal subunit protein uS3c</fullName>
    </recommendedName>
</protein>
<evidence type="ECO:0000256" key="8">
    <source>
        <dbReference type="RuleBase" id="RU003624"/>
    </source>
</evidence>
<reference evidence="10" key="1">
    <citation type="journal article" date="2017" name="Sci. Rep.">
        <title>Multiple origins of endosymbionts in Chlorellaceae with no reductive effects on the plastid or mitochondrial genomes.</title>
        <authorList>
            <person name="Fan W."/>
            <person name="Guo W."/>
            <person name="Van Etten J.L."/>
            <person name="Mower J.P."/>
        </authorList>
    </citation>
    <scope>NUCLEOTIDE SEQUENCE</scope>
</reference>
<name>A0A2I4S7D8_9CHLO</name>
<evidence type="ECO:0000313" key="10">
    <source>
        <dbReference type="EMBL" id="AST08962.1"/>
    </source>
</evidence>
<dbReference type="CDD" id="cd02412">
    <property type="entry name" value="KH-II_30S_S3"/>
    <property type="match status" value="1"/>
</dbReference>
<proteinExistence type="inferred from homology"/>
<comment type="similarity">
    <text evidence="1 8">Belongs to the universal ribosomal protein uS3 family.</text>
</comment>
<evidence type="ECO:0000256" key="6">
    <source>
        <dbReference type="ARBA" id="ARBA00035154"/>
    </source>
</evidence>
<dbReference type="SUPFAM" id="SSF54821">
    <property type="entry name" value="Ribosomal protein S3 C-terminal domain"/>
    <property type="match status" value="1"/>
</dbReference>
<dbReference type="InterPro" id="IPR018280">
    <property type="entry name" value="Ribosomal_uS3_CS"/>
</dbReference>
<accession>A0A2I4S7D8</accession>
<dbReference type="RefSeq" id="YP_009456007.1">
    <property type="nucleotide sequence ID" value="NC_036806.1"/>
</dbReference>
<keyword evidence="3 7" id="KW-0694">RNA-binding</keyword>
<evidence type="ECO:0000256" key="1">
    <source>
        <dbReference type="ARBA" id="ARBA00010761"/>
    </source>
</evidence>
<dbReference type="Gene3D" id="3.30.300.20">
    <property type="match status" value="1"/>
</dbReference>
<dbReference type="GO" id="GO:0003735">
    <property type="term" value="F:structural constituent of ribosome"/>
    <property type="evidence" value="ECO:0007669"/>
    <property type="project" value="InterPro"/>
</dbReference>
<sequence>MGQKVHPIGFRLGITQKHQSFWCTTPEKSALWIQDASFLRNYLTKTYIGAGITHIEIERRDLEPASLGIEIYAARPALFLGRDTKGLDRLRDELVHKLRSFYRKRNLPDPGQILLSLSIKPLQEPDAYAAVLAEKLVEDLEQRKPFRRAMRQNVQRALRAGVKGIKVQVSGRLNGADIARSEEVREGPVPLQTLRADIDYSSKSAKTIFGLLGVKIWVFRGERLTRVSNLTKSQISK</sequence>
<dbReference type="GeneID" id="35656336"/>
<keyword evidence="5 8" id="KW-0687">Ribonucleoprotein</keyword>
<evidence type="ECO:0000256" key="2">
    <source>
        <dbReference type="ARBA" id="ARBA00022730"/>
    </source>
</evidence>
<dbReference type="SUPFAM" id="SSF54814">
    <property type="entry name" value="Prokaryotic type KH domain (KH-domain type II)"/>
    <property type="match status" value="1"/>
</dbReference>
<dbReference type="GO" id="GO:0019843">
    <property type="term" value="F:rRNA binding"/>
    <property type="evidence" value="ECO:0007669"/>
    <property type="project" value="UniProtKB-KW"/>
</dbReference>
<dbReference type="GO" id="GO:0022627">
    <property type="term" value="C:cytosolic small ribosomal subunit"/>
    <property type="evidence" value="ECO:0007669"/>
    <property type="project" value="TreeGrafter"/>
</dbReference>
<evidence type="ECO:0000256" key="7">
    <source>
        <dbReference type="PROSITE-ProRule" id="PRU00118"/>
    </source>
</evidence>
<dbReference type="InterPro" id="IPR004044">
    <property type="entry name" value="KH_dom_type_2"/>
</dbReference>